<proteinExistence type="predicted"/>
<evidence type="ECO:0000256" key="1">
    <source>
        <dbReference type="PROSITE-ProRule" id="PRU00042"/>
    </source>
</evidence>
<evidence type="ECO:0000256" key="2">
    <source>
        <dbReference type="SAM" id="MobiDB-lite"/>
    </source>
</evidence>
<dbReference type="InterPro" id="IPR012292">
    <property type="entry name" value="Globin/Proto"/>
</dbReference>
<dbReference type="InterPro" id="IPR013087">
    <property type="entry name" value="Znf_C2H2_type"/>
</dbReference>
<feature type="region of interest" description="Disordered" evidence="2">
    <location>
        <begin position="464"/>
        <end position="486"/>
    </location>
</feature>
<dbReference type="WBParaSite" id="scaffold2968_cov353.g5754">
    <property type="protein sequence ID" value="scaffold2968_cov353.g5754"/>
    <property type="gene ID" value="scaffold2968_cov353.g5754"/>
</dbReference>
<keyword evidence="1" id="KW-0862">Zinc</keyword>
<evidence type="ECO:0000259" key="3">
    <source>
        <dbReference type="PROSITE" id="PS50157"/>
    </source>
</evidence>
<feature type="compositionally biased region" description="Polar residues" evidence="2">
    <location>
        <begin position="1"/>
        <end position="10"/>
    </location>
</feature>
<dbReference type="Proteomes" id="UP000887561">
    <property type="component" value="Unplaced"/>
</dbReference>
<feature type="compositionally biased region" description="Polar residues" evidence="2">
    <location>
        <begin position="98"/>
        <end position="107"/>
    </location>
</feature>
<keyword evidence="4" id="KW-1185">Reference proteome</keyword>
<name>A0A915M7V9_MELJA</name>
<sequence>MGATQSSGTKLSLADRRYKVNSPRADSLLVQQRHSGRKLGGVAVEPRDNPQCSSTTKESFQLNDDSQQAIIFDMETLEAGDKNRRRKSGSNGSTNSNETLNRQNQNLQMSRIENSASVLTILLTRTQRVLIENSWKRAKKGAADGGVGSRVFHTVLTAQPDIKLLFGLEKVPQVQQMRRGFEDERLLRKRFSASLMGIRGRPLVSKINNNVLHQSFGSLDDYSFPFSSNNFNDNPDLSSSNNGIPVYKVNGRVRACSSISPLVAETFTKDENQQTIPRPALTAIKLLLDSTATTGDEHLIVDKDTIQTSTQLLYARHSFSNFVTDEKAKGGEEQRNAAFDVSQKLLGVAQTDLLGTTPENQNILQLILEKLGKLDKLDKLDTMADQLTNLTTSVNKLINKNKGSGLEQILAAEKTFQDLTSSSKYYCFDCEHDFQYPSTFKRHMEAGKHDKSKWRSLTFSPNICDDSSNVEGDGSDKPTTSSNINK</sequence>
<feature type="compositionally biased region" description="Polar residues" evidence="2">
    <location>
        <begin position="477"/>
        <end position="486"/>
    </location>
</feature>
<dbReference type="Gene3D" id="1.10.490.10">
    <property type="entry name" value="Globins"/>
    <property type="match status" value="1"/>
</dbReference>
<dbReference type="PROSITE" id="PS50157">
    <property type="entry name" value="ZINC_FINGER_C2H2_2"/>
    <property type="match status" value="1"/>
</dbReference>
<dbReference type="PROSITE" id="PS00028">
    <property type="entry name" value="ZINC_FINGER_C2H2_1"/>
    <property type="match status" value="1"/>
</dbReference>
<keyword evidence="1" id="KW-0863">Zinc-finger</keyword>
<feature type="region of interest" description="Disordered" evidence="2">
    <location>
        <begin position="76"/>
        <end position="107"/>
    </location>
</feature>
<evidence type="ECO:0000313" key="5">
    <source>
        <dbReference type="WBParaSite" id="scaffold2968_cov353.g5754"/>
    </source>
</evidence>
<organism evidence="4 5">
    <name type="scientific">Meloidogyne javanica</name>
    <name type="common">Root-knot nematode worm</name>
    <dbReference type="NCBI Taxonomy" id="6303"/>
    <lineage>
        <taxon>Eukaryota</taxon>
        <taxon>Metazoa</taxon>
        <taxon>Ecdysozoa</taxon>
        <taxon>Nematoda</taxon>
        <taxon>Chromadorea</taxon>
        <taxon>Rhabditida</taxon>
        <taxon>Tylenchina</taxon>
        <taxon>Tylenchomorpha</taxon>
        <taxon>Tylenchoidea</taxon>
        <taxon>Meloidogynidae</taxon>
        <taxon>Meloidogyninae</taxon>
        <taxon>Meloidogyne</taxon>
        <taxon>Meloidogyne incognita group</taxon>
    </lineage>
</organism>
<protein>
    <submittedName>
        <fullName evidence="5">C2H2-type domain-containing protein</fullName>
    </submittedName>
</protein>
<dbReference type="GO" id="GO:0020037">
    <property type="term" value="F:heme binding"/>
    <property type="evidence" value="ECO:0007669"/>
    <property type="project" value="InterPro"/>
</dbReference>
<dbReference type="GO" id="GO:0008270">
    <property type="term" value="F:zinc ion binding"/>
    <property type="evidence" value="ECO:0007669"/>
    <property type="project" value="UniProtKB-KW"/>
</dbReference>
<feature type="domain" description="C2H2-type" evidence="3">
    <location>
        <begin position="425"/>
        <end position="454"/>
    </location>
</feature>
<feature type="region of interest" description="Disordered" evidence="2">
    <location>
        <begin position="1"/>
        <end position="59"/>
    </location>
</feature>
<accession>A0A915M7V9</accession>
<evidence type="ECO:0000313" key="4">
    <source>
        <dbReference type="Proteomes" id="UP000887561"/>
    </source>
</evidence>
<keyword evidence="1" id="KW-0479">Metal-binding</keyword>
<feature type="compositionally biased region" description="Polar residues" evidence="2">
    <location>
        <begin position="50"/>
        <end position="59"/>
    </location>
</feature>
<reference evidence="5" key="1">
    <citation type="submission" date="2022-11" db="UniProtKB">
        <authorList>
            <consortium name="WormBaseParasite"/>
        </authorList>
    </citation>
    <scope>IDENTIFICATION</scope>
</reference>
<dbReference type="AlphaFoldDB" id="A0A915M7V9"/>
<dbReference type="GO" id="GO:0019825">
    <property type="term" value="F:oxygen binding"/>
    <property type="evidence" value="ECO:0007669"/>
    <property type="project" value="InterPro"/>
</dbReference>